<feature type="transmembrane region" description="Helical" evidence="4">
    <location>
        <begin position="234"/>
        <end position="256"/>
    </location>
</feature>
<protein>
    <submittedName>
        <fullName evidence="6">MFS transporter</fullName>
    </submittedName>
</protein>
<feature type="transmembrane region" description="Helical" evidence="4">
    <location>
        <begin position="263"/>
        <end position="284"/>
    </location>
</feature>
<evidence type="ECO:0000259" key="5">
    <source>
        <dbReference type="PROSITE" id="PS50850"/>
    </source>
</evidence>
<dbReference type="Proteomes" id="UP001161388">
    <property type="component" value="Unassembled WGS sequence"/>
</dbReference>
<sequence>MRLLISFAALFLSVILLQLSSGGVGPIDVLSGTVLGFSRQEIGLLGSAHFLGFFIGCWWSPRLMGSVGHSRAFAAFTAMGAIGLMAHMLVVDAYAWALMRVASGLCVAGCYTVIEAWLQAKVTNETRGRTMGIYRVVDMTGSLGAQMIVGILAPASYVSYNLLAIGCCAALLPLTLTTIKQPKTPDSPRLRPRLAFDRSPLAAAGVVVAALSSASFRMVGPIYGQEVGLSAGQIAWFLSAFVLGGALAQFPVGWLADKYDRRWVLIWLSAAAILSCGVTMMSSGLGTTGIMLSAGLFGLTTFPIYSVAAAHAHDFASDDERVELSAALMFWFASGAIFAPYAASVLIESYGPAALFIMISIGHALLVIFGLVRMRARPAQTDRTRYVYAPRTSFVIGRLLGKDRDKPRKPPTKTP</sequence>
<dbReference type="CDD" id="cd17477">
    <property type="entry name" value="MFS_YcaD_like"/>
    <property type="match status" value="1"/>
</dbReference>
<evidence type="ECO:0000256" key="3">
    <source>
        <dbReference type="ARBA" id="ARBA00023136"/>
    </source>
</evidence>
<keyword evidence="7" id="KW-1185">Reference proteome</keyword>
<keyword evidence="3 4" id="KW-0472">Membrane</keyword>
<reference evidence="6" key="2">
    <citation type="submission" date="2023-01" db="EMBL/GenBank/DDBJ databases">
        <title>Draft genome sequence of Sulfitobacter pacificus strain NBRC 109915.</title>
        <authorList>
            <person name="Sun Q."/>
            <person name="Mori K."/>
        </authorList>
    </citation>
    <scope>NUCLEOTIDE SEQUENCE</scope>
    <source>
        <strain evidence="6">NBRC 109915</strain>
    </source>
</reference>
<dbReference type="PANTHER" id="PTHR23521">
    <property type="entry name" value="TRANSPORTER MFS SUPERFAMILY"/>
    <property type="match status" value="1"/>
</dbReference>
<reference evidence="6" key="1">
    <citation type="journal article" date="2014" name="Int. J. Syst. Evol. Microbiol.">
        <title>Complete genome of a new Firmicutes species belonging to the dominant human colonic microbiota ('Ruminococcus bicirculans') reveals two chromosomes and a selective capacity to utilize plant glucans.</title>
        <authorList>
            <consortium name="NISC Comparative Sequencing Program"/>
            <person name="Wegmann U."/>
            <person name="Louis P."/>
            <person name="Goesmann A."/>
            <person name="Henrissat B."/>
            <person name="Duncan S.H."/>
            <person name="Flint H.J."/>
        </authorList>
    </citation>
    <scope>NUCLEOTIDE SEQUENCE</scope>
    <source>
        <strain evidence="6">NBRC 109915</strain>
    </source>
</reference>
<dbReference type="RefSeq" id="WP_284370732.1">
    <property type="nucleotide sequence ID" value="NZ_BAABWP010000003.1"/>
</dbReference>
<feature type="transmembrane region" description="Helical" evidence="4">
    <location>
        <begin position="200"/>
        <end position="222"/>
    </location>
</feature>
<comment type="caution">
    <text evidence="6">The sequence shown here is derived from an EMBL/GenBank/DDBJ whole genome shotgun (WGS) entry which is preliminary data.</text>
</comment>
<feature type="domain" description="Major facilitator superfamily (MFS) profile" evidence="5">
    <location>
        <begin position="198"/>
        <end position="415"/>
    </location>
</feature>
<evidence type="ECO:0000256" key="4">
    <source>
        <dbReference type="SAM" id="Phobius"/>
    </source>
</evidence>
<feature type="transmembrane region" description="Helical" evidence="4">
    <location>
        <begin position="324"/>
        <end position="347"/>
    </location>
</feature>
<feature type="transmembrane region" description="Helical" evidence="4">
    <location>
        <begin position="290"/>
        <end position="312"/>
    </location>
</feature>
<dbReference type="PANTHER" id="PTHR23521:SF3">
    <property type="entry name" value="MFS TRANSPORTER"/>
    <property type="match status" value="1"/>
</dbReference>
<keyword evidence="2 4" id="KW-1133">Transmembrane helix</keyword>
<evidence type="ECO:0000256" key="2">
    <source>
        <dbReference type="ARBA" id="ARBA00022989"/>
    </source>
</evidence>
<dbReference type="EMBL" id="BSNL01000001">
    <property type="protein sequence ID" value="GLQ25959.1"/>
    <property type="molecule type" value="Genomic_DNA"/>
</dbReference>
<dbReference type="Pfam" id="PF07690">
    <property type="entry name" value="MFS_1"/>
    <property type="match status" value="2"/>
</dbReference>
<gene>
    <name evidence="6" type="ORF">GCM10007927_07620</name>
</gene>
<organism evidence="6 7">
    <name type="scientific">Sulfitobacter pacificus</name>
    <dbReference type="NCBI Taxonomy" id="1499314"/>
    <lineage>
        <taxon>Bacteria</taxon>
        <taxon>Pseudomonadati</taxon>
        <taxon>Pseudomonadota</taxon>
        <taxon>Alphaproteobacteria</taxon>
        <taxon>Rhodobacterales</taxon>
        <taxon>Roseobacteraceae</taxon>
        <taxon>Sulfitobacter</taxon>
    </lineage>
</organism>
<evidence type="ECO:0000256" key="1">
    <source>
        <dbReference type="ARBA" id="ARBA00022692"/>
    </source>
</evidence>
<feature type="transmembrane region" description="Helical" evidence="4">
    <location>
        <begin position="97"/>
        <end position="120"/>
    </location>
</feature>
<dbReference type="InterPro" id="IPR047200">
    <property type="entry name" value="MFS_YcaD-like"/>
</dbReference>
<keyword evidence="1 4" id="KW-0812">Transmembrane</keyword>
<dbReference type="SUPFAM" id="SSF103473">
    <property type="entry name" value="MFS general substrate transporter"/>
    <property type="match status" value="1"/>
</dbReference>
<feature type="transmembrane region" description="Helical" evidence="4">
    <location>
        <begin position="159"/>
        <end position="179"/>
    </location>
</feature>
<feature type="transmembrane region" description="Helical" evidence="4">
    <location>
        <begin position="72"/>
        <end position="91"/>
    </location>
</feature>
<feature type="transmembrane region" description="Helical" evidence="4">
    <location>
        <begin position="353"/>
        <end position="372"/>
    </location>
</feature>
<dbReference type="InterPro" id="IPR020846">
    <property type="entry name" value="MFS_dom"/>
</dbReference>
<dbReference type="Gene3D" id="1.20.1250.20">
    <property type="entry name" value="MFS general substrate transporter like domains"/>
    <property type="match status" value="2"/>
</dbReference>
<evidence type="ECO:0000313" key="6">
    <source>
        <dbReference type="EMBL" id="GLQ25959.1"/>
    </source>
</evidence>
<accession>A0ABQ5VFE5</accession>
<name>A0ABQ5VFE5_9RHOB</name>
<feature type="transmembrane region" description="Helical" evidence="4">
    <location>
        <begin position="132"/>
        <end position="153"/>
    </location>
</feature>
<dbReference type="InterPro" id="IPR011701">
    <property type="entry name" value="MFS"/>
</dbReference>
<dbReference type="InterPro" id="IPR036259">
    <property type="entry name" value="MFS_trans_sf"/>
</dbReference>
<feature type="transmembrane region" description="Helical" evidence="4">
    <location>
        <begin position="42"/>
        <end position="60"/>
    </location>
</feature>
<dbReference type="PROSITE" id="PS50850">
    <property type="entry name" value="MFS"/>
    <property type="match status" value="1"/>
</dbReference>
<evidence type="ECO:0000313" key="7">
    <source>
        <dbReference type="Proteomes" id="UP001161388"/>
    </source>
</evidence>
<proteinExistence type="predicted"/>